<dbReference type="EMBL" id="JYLA01000003">
    <property type="protein sequence ID" value="KMM85195.1"/>
    <property type="molecule type" value="Genomic_DNA"/>
</dbReference>
<dbReference type="AlphaFoldDB" id="A0A0J6GU28"/>
<evidence type="ECO:0000256" key="4">
    <source>
        <dbReference type="ARBA" id="ARBA00022989"/>
    </source>
</evidence>
<dbReference type="PANTHER" id="PTHR30086">
    <property type="entry name" value="ARGININE EXPORTER PROTEIN ARGO"/>
    <property type="match status" value="1"/>
</dbReference>
<dbReference type="EMBL" id="FNRS01000001">
    <property type="protein sequence ID" value="SEC44264.1"/>
    <property type="molecule type" value="Genomic_DNA"/>
</dbReference>
<comment type="caution">
    <text evidence="7">The sequence shown here is derived from an EMBL/GenBank/DDBJ whole genome shotgun (WGS) entry which is preliminary data.</text>
</comment>
<feature type="transmembrane region" description="Helical" evidence="6">
    <location>
        <begin position="12"/>
        <end position="34"/>
    </location>
</feature>
<evidence type="ECO:0000313" key="9">
    <source>
        <dbReference type="Proteomes" id="UP000036395"/>
    </source>
</evidence>
<evidence type="ECO:0000313" key="8">
    <source>
        <dbReference type="EMBL" id="SEC44264.1"/>
    </source>
</evidence>
<evidence type="ECO:0000256" key="3">
    <source>
        <dbReference type="ARBA" id="ARBA00022692"/>
    </source>
</evidence>
<sequence>MTTQLTLASFTYFLLFCATMTFSPGPMTLLLMGLGMQEGLKRSMPVQLGASVAYLVSILIFAVGFAELVKGNPLISRAIQYIGVAYLLYLAYRQWTSPGLALDNPATAVQDSFKGRFGKGLLTGFSNPKTIVMFSAVFPQFAGQGGDTRTLDVALLGLAFLLLQFVSGCLYCYFGQRIRRVLQSPARQVLLRRATAVMLLGVALMLARGF</sequence>
<evidence type="ECO:0000256" key="1">
    <source>
        <dbReference type="ARBA" id="ARBA00004651"/>
    </source>
</evidence>
<evidence type="ECO:0000256" key="5">
    <source>
        <dbReference type="ARBA" id="ARBA00023136"/>
    </source>
</evidence>
<keyword evidence="3 6" id="KW-0812">Transmembrane</keyword>
<evidence type="ECO:0000313" key="10">
    <source>
        <dbReference type="Proteomes" id="UP000183155"/>
    </source>
</evidence>
<reference evidence="7 9" key="1">
    <citation type="submission" date="2015-02" db="EMBL/GenBank/DDBJ databases">
        <title>Pseudomonas helleri sp. nov. and Pseudomonas weihenstephanensis sp. nov., isolated from raw cows milk.</title>
        <authorList>
            <person name="von Neubeck M."/>
            <person name="Huptas C."/>
            <person name="Wenning M."/>
            <person name="Scherer S."/>
        </authorList>
    </citation>
    <scope>NUCLEOTIDE SEQUENCE [LARGE SCALE GENOMIC DNA]</scope>
    <source>
        <strain evidence="7 9">DSM 21104</strain>
    </source>
</reference>
<feature type="transmembrane region" description="Helical" evidence="6">
    <location>
        <begin position="153"/>
        <end position="174"/>
    </location>
</feature>
<evidence type="ECO:0000256" key="2">
    <source>
        <dbReference type="ARBA" id="ARBA00022475"/>
    </source>
</evidence>
<protein>
    <submittedName>
        <fullName evidence="7">Amino acid transporter</fullName>
    </submittedName>
    <submittedName>
        <fullName evidence="8">Threonine/homoserine/homoserine lactone efflux protein</fullName>
    </submittedName>
</protein>
<feature type="transmembrane region" description="Helical" evidence="6">
    <location>
        <begin position="78"/>
        <end position="95"/>
    </location>
</feature>
<feature type="transmembrane region" description="Helical" evidence="6">
    <location>
        <begin position="46"/>
        <end position="66"/>
    </location>
</feature>
<evidence type="ECO:0000313" key="7">
    <source>
        <dbReference type="EMBL" id="KMM85195.1"/>
    </source>
</evidence>
<keyword evidence="5 6" id="KW-0472">Membrane</keyword>
<dbReference type="RefSeq" id="WP_048379769.1">
    <property type="nucleotide sequence ID" value="NZ_FNRS01000001.1"/>
</dbReference>
<feature type="transmembrane region" description="Helical" evidence="6">
    <location>
        <begin position="190"/>
        <end position="207"/>
    </location>
</feature>
<proteinExistence type="predicted"/>
<dbReference type="Proteomes" id="UP000183155">
    <property type="component" value="Unassembled WGS sequence"/>
</dbReference>
<keyword evidence="4 6" id="KW-1133">Transmembrane helix</keyword>
<organism evidence="7 9">
    <name type="scientific">Pseudomonas taetrolens</name>
    <dbReference type="NCBI Taxonomy" id="47884"/>
    <lineage>
        <taxon>Bacteria</taxon>
        <taxon>Pseudomonadati</taxon>
        <taxon>Pseudomonadota</taxon>
        <taxon>Gammaproteobacteria</taxon>
        <taxon>Pseudomonadales</taxon>
        <taxon>Pseudomonadaceae</taxon>
        <taxon>Pseudomonas</taxon>
    </lineage>
</organism>
<reference evidence="8 10" key="2">
    <citation type="submission" date="2016-10" db="EMBL/GenBank/DDBJ databases">
        <authorList>
            <person name="Varghese N."/>
            <person name="Submissions S."/>
        </authorList>
    </citation>
    <scope>NUCLEOTIDE SEQUENCE [LARGE SCALE GENOMIC DNA]</scope>
    <source>
        <strain evidence="8 10">BS3652</strain>
    </source>
</reference>
<dbReference type="OrthoDB" id="9804822at2"/>
<accession>A0A0J6GU28</accession>
<dbReference type="InterPro" id="IPR001123">
    <property type="entry name" value="LeuE-type"/>
</dbReference>
<comment type="subcellular location">
    <subcellularLocation>
        <location evidence="1">Cell membrane</location>
        <topology evidence="1">Multi-pass membrane protein</topology>
    </subcellularLocation>
</comment>
<evidence type="ECO:0000256" key="6">
    <source>
        <dbReference type="SAM" id="Phobius"/>
    </source>
</evidence>
<dbReference type="GO" id="GO:0015171">
    <property type="term" value="F:amino acid transmembrane transporter activity"/>
    <property type="evidence" value="ECO:0007669"/>
    <property type="project" value="TreeGrafter"/>
</dbReference>
<dbReference type="PANTHER" id="PTHR30086:SF20">
    <property type="entry name" value="ARGININE EXPORTER PROTEIN ARGO-RELATED"/>
    <property type="match status" value="1"/>
</dbReference>
<dbReference type="GO" id="GO:0005886">
    <property type="term" value="C:plasma membrane"/>
    <property type="evidence" value="ECO:0007669"/>
    <property type="project" value="UniProtKB-SubCell"/>
</dbReference>
<gene>
    <name evidence="8" type="ORF">SAMN04490203_2423</name>
    <name evidence="7" type="ORF">TU78_07490</name>
</gene>
<dbReference type="Proteomes" id="UP000036395">
    <property type="component" value="Unassembled WGS sequence"/>
</dbReference>
<keyword evidence="2" id="KW-1003">Cell membrane</keyword>
<name>A0A0J6GU28_PSETA</name>
<dbReference type="STRING" id="47884.SAMN04490203_2423"/>
<dbReference type="PATRIC" id="fig|47884.3.peg.1908"/>
<keyword evidence="10" id="KW-1185">Reference proteome</keyword>
<dbReference type="Pfam" id="PF01810">
    <property type="entry name" value="LysE"/>
    <property type="match status" value="1"/>
</dbReference>